<proteinExistence type="predicted"/>
<comment type="caution">
    <text evidence="2">The sequence shown here is derived from an EMBL/GenBank/DDBJ whole genome shotgun (WGS) entry which is preliminary data.</text>
</comment>
<dbReference type="OrthoDB" id="1935586at2759"/>
<name>A0A1Q3B9V5_CEPFO</name>
<evidence type="ECO:0000259" key="1">
    <source>
        <dbReference type="Pfam" id="PF24626"/>
    </source>
</evidence>
<sequence>LKPQDVFDLVPLPQEARVSDDREAFADHIRRVHEEVRAALKVNNEAYAATANQHGRVKEFEEGDMVLVHLRRERHPKGTYHKLHAKKFGPCKVLKKISSN</sequence>
<dbReference type="EMBL" id="BDDD01000364">
    <property type="protein sequence ID" value="GAV64758.1"/>
    <property type="molecule type" value="Genomic_DNA"/>
</dbReference>
<dbReference type="AlphaFoldDB" id="A0A1Q3B9V5"/>
<evidence type="ECO:0000313" key="2">
    <source>
        <dbReference type="EMBL" id="GAV64758.1"/>
    </source>
</evidence>
<feature type="domain" description="Tf2-1-like SH3-like" evidence="1">
    <location>
        <begin position="63"/>
        <end position="100"/>
    </location>
</feature>
<feature type="non-terminal residue" evidence="2">
    <location>
        <position position="100"/>
    </location>
</feature>
<dbReference type="InterPro" id="IPR056924">
    <property type="entry name" value="SH3_Tf2-1"/>
</dbReference>
<organism evidence="2 3">
    <name type="scientific">Cephalotus follicularis</name>
    <name type="common">Albany pitcher plant</name>
    <dbReference type="NCBI Taxonomy" id="3775"/>
    <lineage>
        <taxon>Eukaryota</taxon>
        <taxon>Viridiplantae</taxon>
        <taxon>Streptophyta</taxon>
        <taxon>Embryophyta</taxon>
        <taxon>Tracheophyta</taxon>
        <taxon>Spermatophyta</taxon>
        <taxon>Magnoliopsida</taxon>
        <taxon>eudicotyledons</taxon>
        <taxon>Gunneridae</taxon>
        <taxon>Pentapetalae</taxon>
        <taxon>rosids</taxon>
        <taxon>fabids</taxon>
        <taxon>Oxalidales</taxon>
        <taxon>Cephalotaceae</taxon>
        <taxon>Cephalotus</taxon>
    </lineage>
</organism>
<dbReference type="InParanoid" id="A0A1Q3B9V5"/>
<keyword evidence="3" id="KW-1185">Reference proteome</keyword>
<feature type="non-terminal residue" evidence="2">
    <location>
        <position position="1"/>
    </location>
</feature>
<protein>
    <recommendedName>
        <fullName evidence="1">Tf2-1-like SH3-like domain-containing protein</fullName>
    </recommendedName>
</protein>
<dbReference type="Proteomes" id="UP000187406">
    <property type="component" value="Unassembled WGS sequence"/>
</dbReference>
<reference evidence="3" key="1">
    <citation type="submission" date="2016-04" db="EMBL/GenBank/DDBJ databases">
        <title>Cephalotus genome sequencing.</title>
        <authorList>
            <person name="Fukushima K."/>
            <person name="Hasebe M."/>
            <person name="Fang X."/>
        </authorList>
    </citation>
    <scope>NUCLEOTIDE SEQUENCE [LARGE SCALE GENOMIC DNA]</scope>
    <source>
        <strain evidence="3">cv. St1</strain>
    </source>
</reference>
<accession>A0A1Q3B9V5</accession>
<gene>
    <name evidence="2" type="ORF">CFOL_v3_08273</name>
</gene>
<dbReference type="Pfam" id="PF24626">
    <property type="entry name" value="SH3_Tf2-1"/>
    <property type="match status" value="1"/>
</dbReference>
<evidence type="ECO:0000313" key="3">
    <source>
        <dbReference type="Proteomes" id="UP000187406"/>
    </source>
</evidence>